<sequence length="111" mass="12604">MTVKYRIPCSESDIFVLEKEDGFHLTIGSRVNPLSFGNKLAEYVSLGRAVDAAEKFCKVYTLIKEYGYHLESSNFQKDGMQSIPVPELLDKDISVEDMRDMLDKNALLHEA</sequence>
<keyword evidence="2" id="KW-1185">Reference proteome</keyword>
<proteinExistence type="predicted"/>
<evidence type="ECO:0000313" key="1">
    <source>
        <dbReference type="EMBL" id="RED56758.1"/>
    </source>
</evidence>
<dbReference type="RefSeq" id="WP_115994245.1">
    <property type="nucleotide sequence ID" value="NZ_QRDY01000012.1"/>
</dbReference>
<dbReference type="Proteomes" id="UP000256869">
    <property type="component" value="Unassembled WGS sequence"/>
</dbReference>
<name>A0A3D9I4T3_9BACL</name>
<evidence type="ECO:0000313" key="2">
    <source>
        <dbReference type="Proteomes" id="UP000256869"/>
    </source>
</evidence>
<protein>
    <submittedName>
        <fullName evidence="1">Uncharacterized protein</fullName>
    </submittedName>
</protein>
<gene>
    <name evidence="1" type="ORF">DFP95_11249</name>
</gene>
<dbReference type="OrthoDB" id="2613405at2"/>
<organism evidence="1 2">
    <name type="scientific">Cohnella lupini</name>
    <dbReference type="NCBI Taxonomy" id="1294267"/>
    <lineage>
        <taxon>Bacteria</taxon>
        <taxon>Bacillati</taxon>
        <taxon>Bacillota</taxon>
        <taxon>Bacilli</taxon>
        <taxon>Bacillales</taxon>
        <taxon>Paenibacillaceae</taxon>
        <taxon>Cohnella</taxon>
    </lineage>
</organism>
<dbReference type="EMBL" id="QRDY01000012">
    <property type="protein sequence ID" value="RED56758.1"/>
    <property type="molecule type" value="Genomic_DNA"/>
</dbReference>
<reference evidence="1 2" key="1">
    <citation type="submission" date="2018-07" db="EMBL/GenBank/DDBJ databases">
        <title>Genomic Encyclopedia of Type Strains, Phase III (KMG-III): the genomes of soil and plant-associated and newly described type strains.</title>
        <authorList>
            <person name="Whitman W."/>
        </authorList>
    </citation>
    <scope>NUCLEOTIDE SEQUENCE [LARGE SCALE GENOMIC DNA]</scope>
    <source>
        <strain evidence="1 2">CECT 8236</strain>
    </source>
</reference>
<comment type="caution">
    <text evidence="1">The sequence shown here is derived from an EMBL/GenBank/DDBJ whole genome shotgun (WGS) entry which is preliminary data.</text>
</comment>
<accession>A0A3D9I4T3</accession>
<dbReference type="AlphaFoldDB" id="A0A3D9I4T3"/>